<organism evidence="2 3">
    <name type="scientific">Levilactobacillus parabrevis ATCC 53295</name>
    <dbReference type="NCBI Taxonomy" id="1267003"/>
    <lineage>
        <taxon>Bacteria</taxon>
        <taxon>Bacillati</taxon>
        <taxon>Bacillota</taxon>
        <taxon>Bacilli</taxon>
        <taxon>Lactobacillales</taxon>
        <taxon>Lactobacillaceae</taxon>
        <taxon>Levilactobacillus</taxon>
    </lineage>
</organism>
<keyword evidence="3" id="KW-1185">Reference proteome</keyword>
<dbReference type="AlphaFoldDB" id="A0A0R1GZW9"/>
<dbReference type="GeneID" id="97415139"/>
<dbReference type="EMBL" id="AZCZ01000001">
    <property type="protein sequence ID" value="KRK39749.1"/>
    <property type="molecule type" value="Genomic_DNA"/>
</dbReference>
<name>A0A0R1GZW9_9LACO</name>
<accession>A0A0R1GZW9</accession>
<evidence type="ECO:0000313" key="2">
    <source>
        <dbReference type="EMBL" id="KRK39749.1"/>
    </source>
</evidence>
<feature type="transmembrane region" description="Helical" evidence="1">
    <location>
        <begin position="43"/>
        <end position="63"/>
    </location>
</feature>
<evidence type="ECO:0000256" key="1">
    <source>
        <dbReference type="SAM" id="Phobius"/>
    </source>
</evidence>
<feature type="transmembrane region" description="Helical" evidence="1">
    <location>
        <begin position="69"/>
        <end position="92"/>
    </location>
</feature>
<dbReference type="eggNOG" id="ENOG5030AB3">
    <property type="taxonomic scope" value="Bacteria"/>
</dbReference>
<keyword evidence="1" id="KW-0472">Membrane</keyword>
<gene>
    <name evidence="2" type="ORF">FD07_GL000100</name>
</gene>
<dbReference type="RefSeq" id="WP_020088388.1">
    <property type="nucleotide sequence ID" value="NZ_AZCZ01000001.1"/>
</dbReference>
<sequence>MVITILMICYTLLSFGIGYFAFSHRQRPFLVFHPEEFPNLSRVLVICGSILMIIGVLAAIATIMNNTIFISLTLLAGVIAIMTFQLMLLHWFPKR</sequence>
<dbReference type="Proteomes" id="UP000051176">
    <property type="component" value="Unassembled WGS sequence"/>
</dbReference>
<keyword evidence="1" id="KW-1133">Transmembrane helix</keyword>
<keyword evidence="1" id="KW-0812">Transmembrane</keyword>
<comment type="caution">
    <text evidence="2">The sequence shown here is derived from an EMBL/GenBank/DDBJ whole genome shotgun (WGS) entry which is preliminary data.</text>
</comment>
<proteinExistence type="predicted"/>
<evidence type="ECO:0000313" key="3">
    <source>
        <dbReference type="Proteomes" id="UP000051176"/>
    </source>
</evidence>
<dbReference type="OrthoDB" id="2315025at2"/>
<feature type="transmembrane region" description="Helical" evidence="1">
    <location>
        <begin position="5"/>
        <end position="22"/>
    </location>
</feature>
<evidence type="ECO:0008006" key="4">
    <source>
        <dbReference type="Google" id="ProtNLM"/>
    </source>
</evidence>
<dbReference type="PATRIC" id="fig|1267003.4.peg.99"/>
<protein>
    <recommendedName>
        <fullName evidence="4">Integral membrane protein</fullName>
    </recommendedName>
</protein>
<reference evidence="2 3" key="1">
    <citation type="journal article" date="2015" name="Genome Announc.">
        <title>Expanding the biotechnology potential of lactobacilli through comparative genomics of 213 strains and associated genera.</title>
        <authorList>
            <person name="Sun Z."/>
            <person name="Harris H.M."/>
            <person name="McCann A."/>
            <person name="Guo C."/>
            <person name="Argimon S."/>
            <person name="Zhang W."/>
            <person name="Yang X."/>
            <person name="Jeffery I.B."/>
            <person name="Cooney J.C."/>
            <person name="Kagawa T.F."/>
            <person name="Liu W."/>
            <person name="Song Y."/>
            <person name="Salvetti E."/>
            <person name="Wrobel A."/>
            <person name="Rasinkangas P."/>
            <person name="Parkhill J."/>
            <person name="Rea M.C."/>
            <person name="O'Sullivan O."/>
            <person name="Ritari J."/>
            <person name="Douillard F.P."/>
            <person name="Paul Ross R."/>
            <person name="Yang R."/>
            <person name="Briner A.E."/>
            <person name="Felis G.E."/>
            <person name="de Vos W.M."/>
            <person name="Barrangou R."/>
            <person name="Klaenhammer T.R."/>
            <person name="Caufield P.W."/>
            <person name="Cui Y."/>
            <person name="Zhang H."/>
            <person name="O'Toole P.W."/>
        </authorList>
    </citation>
    <scope>NUCLEOTIDE SEQUENCE [LARGE SCALE GENOMIC DNA]</scope>
    <source>
        <strain evidence="2 3">ATCC 53295</strain>
    </source>
</reference>